<dbReference type="Pfam" id="PF13503">
    <property type="entry name" value="DUF4123"/>
    <property type="match status" value="1"/>
</dbReference>
<comment type="caution">
    <text evidence="2">The sequence shown here is derived from an EMBL/GenBank/DDBJ whole genome shotgun (WGS) entry which is preliminary data.</text>
</comment>
<evidence type="ECO:0000313" key="2">
    <source>
        <dbReference type="EMBL" id="KXF83007.1"/>
    </source>
</evidence>
<protein>
    <recommendedName>
        <fullName evidence="1">DUF4123 domain-containing protein</fullName>
    </recommendedName>
</protein>
<keyword evidence="3" id="KW-1185">Reference proteome</keyword>
<reference evidence="2 3" key="1">
    <citation type="submission" date="2015-11" db="EMBL/GenBank/DDBJ databases">
        <title>Genomic Taxonomy of the Vibrionaceae.</title>
        <authorList>
            <person name="Gomez-Gil B."/>
            <person name="Enciso-Ibarra J."/>
        </authorList>
    </citation>
    <scope>NUCLEOTIDE SEQUENCE [LARGE SCALE GENOMIC DNA]</scope>
    <source>
        <strain evidence="2 3">CAIM 912</strain>
    </source>
</reference>
<name>A0A135IC11_9GAMM</name>
<dbReference type="EMBL" id="LNTY01000006">
    <property type="protein sequence ID" value="KXF83007.1"/>
    <property type="molecule type" value="Genomic_DNA"/>
</dbReference>
<gene>
    <name evidence="2" type="ORF">ATN88_04495</name>
</gene>
<dbReference type="STRING" id="294935.ATN88_04495"/>
<proteinExistence type="predicted"/>
<dbReference type="OrthoDB" id="6112377at2"/>
<dbReference type="Proteomes" id="UP000070529">
    <property type="component" value="Unassembled WGS sequence"/>
</dbReference>
<evidence type="ECO:0000313" key="3">
    <source>
        <dbReference type="Proteomes" id="UP000070529"/>
    </source>
</evidence>
<dbReference type="InterPro" id="IPR025391">
    <property type="entry name" value="DUF4123"/>
</dbReference>
<evidence type="ECO:0000259" key="1">
    <source>
        <dbReference type="Pfam" id="PF13503"/>
    </source>
</evidence>
<dbReference type="RefSeq" id="WP_067410329.1">
    <property type="nucleotide sequence ID" value="NZ_LNTY01000006.1"/>
</dbReference>
<organism evidence="2 3">
    <name type="scientific">Enterovibrio coralii</name>
    <dbReference type="NCBI Taxonomy" id="294935"/>
    <lineage>
        <taxon>Bacteria</taxon>
        <taxon>Pseudomonadati</taxon>
        <taxon>Pseudomonadota</taxon>
        <taxon>Gammaproteobacteria</taxon>
        <taxon>Vibrionales</taxon>
        <taxon>Vibrionaceae</taxon>
        <taxon>Enterovibrio</taxon>
    </lineage>
</organism>
<sequence length="267" mass="30836">MAKQVNEFAIIDGANEEELLSMLAELDPPHTCLYLEPVQPELVNLAPYLVQLTDEVKEWLSLRTSLWGIYITSTQDLQSVRRHLRKFLQVQLPNEEKPVFFRFYDPRNVWDLTDVLTDWELHNFLGPIEDVATVMDGQPRSDNFQQRREAFPKDTSSKSKMMRFNAVHMDKFSAIFEARYIAKLHTLFPGIAANNDLFLGELFRYVKAFGITDDRSVRGIARLCEERGLSDLDSFKRNYAGAIQDESEVGHYRAEALLIRELGYVPA</sequence>
<feature type="domain" description="DUF4123" evidence="1">
    <location>
        <begin position="8"/>
        <end position="122"/>
    </location>
</feature>
<accession>A0A135IC11</accession>
<dbReference type="AlphaFoldDB" id="A0A135IC11"/>